<reference evidence="9 10" key="1">
    <citation type="submission" date="2023-11" db="EMBL/GenBank/DDBJ databases">
        <title>An acidophilic fungus is an integral part of prey digestion in a carnivorous sundew plant.</title>
        <authorList>
            <person name="Tsai I.J."/>
        </authorList>
    </citation>
    <scope>NUCLEOTIDE SEQUENCE [LARGE SCALE GENOMIC DNA]</scope>
    <source>
        <strain evidence="9">169a</strain>
    </source>
</reference>
<evidence type="ECO:0000256" key="4">
    <source>
        <dbReference type="ARBA" id="ARBA00022989"/>
    </source>
</evidence>
<feature type="signal peptide" evidence="7">
    <location>
        <begin position="1"/>
        <end position="20"/>
    </location>
</feature>
<dbReference type="AlphaFoldDB" id="A0AAQ3M8H1"/>
<gene>
    <name evidence="9" type="ORF">R9X50_00312700</name>
</gene>
<comment type="subcellular location">
    <subcellularLocation>
        <location evidence="1">Membrane</location>
        <topology evidence="1">Single-pass membrane protein</topology>
    </subcellularLocation>
</comment>
<proteinExistence type="predicted"/>
<accession>A0AAQ3M8H1</accession>
<dbReference type="PANTHER" id="PTHR24269">
    <property type="entry name" value="KREMEN PROTEIN"/>
    <property type="match status" value="1"/>
</dbReference>
<keyword evidence="6" id="KW-0325">Glycoprotein</keyword>
<evidence type="ECO:0000256" key="2">
    <source>
        <dbReference type="ARBA" id="ARBA00022692"/>
    </source>
</evidence>
<dbReference type="Pfam" id="PF01822">
    <property type="entry name" value="WSC"/>
    <property type="match status" value="1"/>
</dbReference>
<keyword evidence="10" id="KW-1185">Reference proteome</keyword>
<protein>
    <recommendedName>
        <fullName evidence="8">WSC domain-containing protein</fullName>
    </recommendedName>
</protein>
<evidence type="ECO:0000256" key="1">
    <source>
        <dbReference type="ARBA" id="ARBA00004167"/>
    </source>
</evidence>
<evidence type="ECO:0000256" key="5">
    <source>
        <dbReference type="ARBA" id="ARBA00023136"/>
    </source>
</evidence>
<dbReference type="GO" id="GO:0005886">
    <property type="term" value="C:plasma membrane"/>
    <property type="evidence" value="ECO:0007669"/>
    <property type="project" value="TreeGrafter"/>
</dbReference>
<evidence type="ECO:0000313" key="10">
    <source>
        <dbReference type="Proteomes" id="UP001303373"/>
    </source>
</evidence>
<feature type="chain" id="PRO_5042864786" description="WSC domain-containing protein" evidence="7">
    <location>
        <begin position="21"/>
        <end position="180"/>
    </location>
</feature>
<dbReference type="InterPro" id="IPR051836">
    <property type="entry name" value="Kremen_rcpt"/>
</dbReference>
<name>A0AAQ3M8H1_9PEZI</name>
<evidence type="ECO:0000259" key="8">
    <source>
        <dbReference type="PROSITE" id="PS51212"/>
    </source>
</evidence>
<evidence type="ECO:0000256" key="3">
    <source>
        <dbReference type="ARBA" id="ARBA00022729"/>
    </source>
</evidence>
<dbReference type="InterPro" id="IPR002889">
    <property type="entry name" value="WSC_carb-bd"/>
</dbReference>
<keyword evidence="5" id="KW-0472">Membrane</keyword>
<dbReference type="Proteomes" id="UP001303373">
    <property type="component" value="Chromosome 4"/>
</dbReference>
<dbReference type="EMBL" id="CP138583">
    <property type="protein sequence ID" value="WPH00302.1"/>
    <property type="molecule type" value="Genomic_DNA"/>
</dbReference>
<evidence type="ECO:0000313" key="9">
    <source>
        <dbReference type="EMBL" id="WPH00302.1"/>
    </source>
</evidence>
<keyword evidence="2" id="KW-0812">Transmembrane</keyword>
<keyword evidence="3 7" id="KW-0732">Signal</keyword>
<evidence type="ECO:0000256" key="6">
    <source>
        <dbReference type="ARBA" id="ARBA00023180"/>
    </source>
</evidence>
<evidence type="ECO:0000256" key="7">
    <source>
        <dbReference type="SAM" id="SignalP"/>
    </source>
</evidence>
<organism evidence="9 10">
    <name type="scientific">Acrodontium crateriforme</name>
    <dbReference type="NCBI Taxonomy" id="150365"/>
    <lineage>
        <taxon>Eukaryota</taxon>
        <taxon>Fungi</taxon>
        <taxon>Dikarya</taxon>
        <taxon>Ascomycota</taxon>
        <taxon>Pezizomycotina</taxon>
        <taxon>Dothideomycetes</taxon>
        <taxon>Dothideomycetidae</taxon>
        <taxon>Mycosphaerellales</taxon>
        <taxon>Teratosphaeriaceae</taxon>
        <taxon>Acrodontium</taxon>
    </lineage>
</organism>
<dbReference type="PANTHER" id="PTHR24269:SF16">
    <property type="entry name" value="PROTEIN SLG1"/>
    <property type="match status" value="1"/>
</dbReference>
<sequence length="180" mass="18918">MFSRALNLAIFCYLASLVSTQDTSIIYPTTAAASATALPSGHGYTYIGCWNETSDIPQAQGSRALTGGKESANNTMTASDCLAYCSQGFDGLTMQYAGLEYGRECYCAPTLNTASEKLNDTKCMYACNGNASELCGGSLTITLYNLTSDSKTGIAWSLVSAQPAWYGTAAIITLVVAAIL</sequence>
<feature type="domain" description="WSC" evidence="8">
    <location>
        <begin position="43"/>
        <end position="147"/>
    </location>
</feature>
<dbReference type="SMART" id="SM00321">
    <property type="entry name" value="WSC"/>
    <property type="match status" value="1"/>
</dbReference>
<keyword evidence="4" id="KW-1133">Transmembrane helix</keyword>
<dbReference type="PROSITE" id="PS51212">
    <property type="entry name" value="WSC"/>
    <property type="match status" value="1"/>
</dbReference>